<name>A0A9E7MAT5_9EURY</name>
<feature type="transmembrane region" description="Helical" evidence="9">
    <location>
        <begin position="293"/>
        <end position="314"/>
    </location>
</feature>
<evidence type="ECO:0000256" key="4">
    <source>
        <dbReference type="ARBA" id="ARBA00022448"/>
    </source>
</evidence>
<dbReference type="RefSeq" id="WP_251949084.1">
    <property type="nucleotide sequence ID" value="NZ_CP080572.1"/>
</dbReference>
<feature type="transmembrane region" description="Helical" evidence="9">
    <location>
        <begin position="31"/>
        <end position="56"/>
    </location>
</feature>
<dbReference type="GO" id="GO:0005315">
    <property type="term" value="F:phosphate transmembrane transporter activity"/>
    <property type="evidence" value="ECO:0007669"/>
    <property type="project" value="InterPro"/>
</dbReference>
<evidence type="ECO:0000256" key="3">
    <source>
        <dbReference type="ARBA" id="ARBA00009916"/>
    </source>
</evidence>
<dbReference type="GO" id="GO:0035435">
    <property type="term" value="P:phosphate ion transmembrane transport"/>
    <property type="evidence" value="ECO:0007669"/>
    <property type="project" value="TreeGrafter"/>
</dbReference>
<evidence type="ECO:0000313" key="10">
    <source>
        <dbReference type="EMBL" id="USG99812.1"/>
    </source>
</evidence>
<keyword evidence="6 9" id="KW-0812">Transmembrane</keyword>
<organism evidence="10 11">
    <name type="scientific">Thermococcus argininiproducens</name>
    <dbReference type="NCBI Taxonomy" id="2866384"/>
    <lineage>
        <taxon>Archaea</taxon>
        <taxon>Methanobacteriati</taxon>
        <taxon>Methanobacteriota</taxon>
        <taxon>Thermococci</taxon>
        <taxon>Thermococcales</taxon>
        <taxon>Thermococcaceae</taxon>
        <taxon>Thermococcus</taxon>
    </lineage>
</organism>
<evidence type="ECO:0000256" key="2">
    <source>
        <dbReference type="ARBA" id="ARBA00004141"/>
    </source>
</evidence>
<comment type="function">
    <text evidence="1">Potential transporter for phosphate.</text>
</comment>
<proteinExistence type="inferred from homology"/>
<dbReference type="EMBL" id="CP080572">
    <property type="protein sequence ID" value="USG99812.1"/>
    <property type="molecule type" value="Genomic_DNA"/>
</dbReference>
<gene>
    <name evidence="10" type="ORF">K1720_10020</name>
</gene>
<protein>
    <submittedName>
        <fullName evidence="10">Inorganic phosphate transporter family protein</fullName>
    </submittedName>
</protein>
<keyword evidence="5" id="KW-0592">Phosphate transport</keyword>
<keyword evidence="4" id="KW-0813">Transport</keyword>
<dbReference type="InterPro" id="IPR001204">
    <property type="entry name" value="Phos_transporter"/>
</dbReference>
<dbReference type="Proteomes" id="UP001056425">
    <property type="component" value="Chromosome"/>
</dbReference>
<comment type="similarity">
    <text evidence="3">Belongs to the inorganic phosphate transporter (PiT) (TC 2.A.20) family.</text>
</comment>
<keyword evidence="7 9" id="KW-1133">Transmembrane helix</keyword>
<feature type="transmembrane region" description="Helical" evidence="9">
    <location>
        <begin position="167"/>
        <end position="186"/>
    </location>
</feature>
<evidence type="ECO:0000256" key="7">
    <source>
        <dbReference type="ARBA" id="ARBA00022989"/>
    </source>
</evidence>
<dbReference type="KEGG" id="thei:K1720_10020"/>
<comment type="subcellular location">
    <subcellularLocation>
        <location evidence="2">Membrane</location>
        <topology evidence="2">Multi-pass membrane protein</topology>
    </subcellularLocation>
</comment>
<dbReference type="PANTHER" id="PTHR11101">
    <property type="entry name" value="PHOSPHATE TRANSPORTER"/>
    <property type="match status" value="1"/>
</dbReference>
<dbReference type="PANTHER" id="PTHR11101:SF80">
    <property type="entry name" value="PHOSPHATE TRANSPORTER"/>
    <property type="match status" value="1"/>
</dbReference>
<keyword evidence="8 9" id="KW-0472">Membrane</keyword>
<feature type="transmembrane region" description="Helical" evidence="9">
    <location>
        <begin position="206"/>
        <end position="228"/>
    </location>
</feature>
<keyword evidence="11" id="KW-1185">Reference proteome</keyword>
<feature type="transmembrane region" description="Helical" evidence="9">
    <location>
        <begin position="132"/>
        <end position="155"/>
    </location>
</feature>
<evidence type="ECO:0000256" key="5">
    <source>
        <dbReference type="ARBA" id="ARBA00022592"/>
    </source>
</evidence>
<evidence type="ECO:0000256" key="9">
    <source>
        <dbReference type="SAM" id="Phobius"/>
    </source>
</evidence>
<dbReference type="Pfam" id="PF01384">
    <property type="entry name" value="PHO4"/>
    <property type="match status" value="1"/>
</dbReference>
<evidence type="ECO:0000256" key="1">
    <source>
        <dbReference type="ARBA" id="ARBA00001981"/>
    </source>
</evidence>
<reference evidence="10 11" key="1">
    <citation type="submission" date="2021-08" db="EMBL/GenBank/DDBJ databases">
        <title>Thermococcus onnuriiensis IOH2.</title>
        <authorList>
            <person name="Park Y.-J."/>
        </authorList>
    </citation>
    <scope>NUCLEOTIDE SEQUENCE [LARGE SCALE GENOMIC DNA]</scope>
    <source>
        <strain evidence="10 11">IOH2</strain>
    </source>
</reference>
<dbReference type="GeneID" id="72778687"/>
<evidence type="ECO:0000256" key="6">
    <source>
        <dbReference type="ARBA" id="ARBA00022692"/>
    </source>
</evidence>
<evidence type="ECO:0000256" key="8">
    <source>
        <dbReference type="ARBA" id="ARBA00023136"/>
    </source>
</evidence>
<accession>A0A9E7MAT5</accession>
<evidence type="ECO:0000313" key="11">
    <source>
        <dbReference type="Proteomes" id="UP001056425"/>
    </source>
</evidence>
<dbReference type="AlphaFoldDB" id="A0A9E7MAT5"/>
<dbReference type="GO" id="GO:0016020">
    <property type="term" value="C:membrane"/>
    <property type="evidence" value="ECO:0007669"/>
    <property type="project" value="UniProtKB-SubCell"/>
</dbReference>
<feature type="transmembrane region" description="Helical" evidence="9">
    <location>
        <begin position="77"/>
        <end position="96"/>
    </location>
</feature>
<sequence length="320" mass="33211">MEAVMLAAVAIGFYIAWNIGANDSANAMGTAIGAGLLSFRQATLTITVFVMLGAYLKGSKVMKTIGKGIVPPEYLSLELAIIALLAAGVWVTIATIKGLPVSTTQAIVGGVVGVGIAISAPIKWETLIKIGAAWIISPILAAIFGLILFKFYGRIVNRIKSLKRIEFLYKWLAVLGGSYMAFNFGANEVANATGPLVGAGFFDPKTAGMFGALSLALGALTFSYAVMYTVGRKITSLGPISAFSAQFSSAIAVSLANMFGLPVSSSQAIVGGVIGVGLASGRGIEKEVVREIAVGWIATPTTAIVISLAMFKVFQFVGLL</sequence>